<dbReference type="EMBL" id="VRLW01000001">
    <property type="protein sequence ID" value="KAA1257927.1"/>
    <property type="molecule type" value="Genomic_DNA"/>
</dbReference>
<dbReference type="InterPro" id="IPR006102">
    <property type="entry name" value="Ig-like_GH2"/>
</dbReference>
<protein>
    <recommendedName>
        <fullName evidence="3 7">Beta-galactosidase</fullName>
        <ecNumber evidence="3 7">3.2.1.23</ecNumber>
    </recommendedName>
    <alternativeName>
        <fullName evidence="6 7">Lactase</fullName>
    </alternativeName>
</protein>
<dbReference type="InterPro" id="IPR008979">
    <property type="entry name" value="Galactose-bd-like_sf"/>
</dbReference>
<evidence type="ECO:0000256" key="9">
    <source>
        <dbReference type="SAM" id="SignalP"/>
    </source>
</evidence>
<dbReference type="Pfam" id="PF16353">
    <property type="entry name" value="LacZ_4"/>
    <property type="match status" value="1"/>
</dbReference>
<accession>A0A5B1C9X4</accession>
<dbReference type="InterPro" id="IPR023232">
    <property type="entry name" value="Glyco_hydro_2_AS"/>
</dbReference>
<dbReference type="InterPro" id="IPR032312">
    <property type="entry name" value="LacZ_4"/>
</dbReference>
<evidence type="ECO:0000256" key="2">
    <source>
        <dbReference type="ARBA" id="ARBA00007401"/>
    </source>
</evidence>
<name>A0A5B1C9X4_9BACT</name>
<evidence type="ECO:0000256" key="4">
    <source>
        <dbReference type="ARBA" id="ARBA00022801"/>
    </source>
</evidence>
<comment type="similarity">
    <text evidence="2 7">Belongs to the glycosyl hydrolase 2 family.</text>
</comment>
<dbReference type="InterPro" id="IPR014718">
    <property type="entry name" value="GH-type_carb-bd"/>
</dbReference>
<evidence type="ECO:0000256" key="8">
    <source>
        <dbReference type="SAM" id="MobiDB-lite"/>
    </source>
</evidence>
<feature type="domain" description="F5/8 type C" evidence="10">
    <location>
        <begin position="1058"/>
        <end position="1189"/>
    </location>
</feature>
<dbReference type="InterPro" id="IPR017853">
    <property type="entry name" value="GH"/>
</dbReference>
<dbReference type="PANTHER" id="PTHR46323">
    <property type="entry name" value="BETA-GALACTOSIDASE"/>
    <property type="match status" value="1"/>
</dbReference>
<feature type="chain" id="PRO_5022670059" description="Beta-galactosidase" evidence="9">
    <location>
        <begin position="31"/>
        <end position="1189"/>
    </location>
</feature>
<dbReference type="InterPro" id="IPR006104">
    <property type="entry name" value="Glyco_hydro_2_N"/>
</dbReference>
<organism evidence="11 12">
    <name type="scientific">Rubripirellula obstinata</name>
    <dbReference type="NCBI Taxonomy" id="406547"/>
    <lineage>
        <taxon>Bacteria</taxon>
        <taxon>Pseudomonadati</taxon>
        <taxon>Planctomycetota</taxon>
        <taxon>Planctomycetia</taxon>
        <taxon>Pirellulales</taxon>
        <taxon>Pirellulaceae</taxon>
        <taxon>Rubripirellula</taxon>
    </lineage>
</organism>
<feature type="region of interest" description="Disordered" evidence="8">
    <location>
        <begin position="1058"/>
        <end position="1079"/>
    </location>
</feature>
<dbReference type="PROSITE" id="PS00608">
    <property type="entry name" value="GLYCOSYL_HYDROL_F2_2"/>
    <property type="match status" value="1"/>
</dbReference>
<dbReference type="RefSeq" id="WP_068262981.1">
    <property type="nucleotide sequence ID" value="NZ_LWSK01000041.1"/>
</dbReference>
<dbReference type="Proteomes" id="UP000322699">
    <property type="component" value="Unassembled WGS sequence"/>
</dbReference>
<dbReference type="SUPFAM" id="SSF51445">
    <property type="entry name" value="(Trans)glycosidases"/>
    <property type="match status" value="1"/>
</dbReference>
<dbReference type="InterPro" id="IPR023230">
    <property type="entry name" value="Glyco_hydro_2_CS"/>
</dbReference>
<dbReference type="AlphaFoldDB" id="A0A5B1C9X4"/>
<dbReference type="Gene3D" id="2.60.40.10">
    <property type="entry name" value="Immunoglobulins"/>
    <property type="match status" value="2"/>
</dbReference>
<dbReference type="PRINTS" id="PR00132">
    <property type="entry name" value="GLHYDRLASE2"/>
</dbReference>
<dbReference type="OrthoDB" id="9762066at2"/>
<dbReference type="GO" id="GO:0009341">
    <property type="term" value="C:beta-galactosidase complex"/>
    <property type="evidence" value="ECO:0007669"/>
    <property type="project" value="InterPro"/>
</dbReference>
<gene>
    <name evidence="11" type="primary">lacZ_1</name>
    <name evidence="11" type="ORF">LF1_04170</name>
</gene>
<reference evidence="11 12" key="1">
    <citation type="submission" date="2019-08" db="EMBL/GenBank/DDBJ databases">
        <title>Deep-cultivation of Planctomycetes and their phenomic and genomic characterization uncovers novel biology.</title>
        <authorList>
            <person name="Wiegand S."/>
            <person name="Jogler M."/>
            <person name="Boedeker C."/>
            <person name="Pinto D."/>
            <person name="Vollmers J."/>
            <person name="Rivas-Marin E."/>
            <person name="Kohn T."/>
            <person name="Peeters S.H."/>
            <person name="Heuer A."/>
            <person name="Rast P."/>
            <person name="Oberbeckmann S."/>
            <person name="Bunk B."/>
            <person name="Jeske O."/>
            <person name="Meyerdierks A."/>
            <person name="Storesund J.E."/>
            <person name="Kallscheuer N."/>
            <person name="Luecker S."/>
            <person name="Lage O.M."/>
            <person name="Pohl T."/>
            <person name="Merkel B.J."/>
            <person name="Hornburger P."/>
            <person name="Mueller R.-W."/>
            <person name="Bruemmer F."/>
            <person name="Labrenz M."/>
            <person name="Spormann A.M."/>
            <person name="Op Den Camp H."/>
            <person name="Overmann J."/>
            <person name="Amann R."/>
            <person name="Jetten M.S.M."/>
            <person name="Mascher T."/>
            <person name="Medema M.H."/>
            <person name="Devos D.P."/>
            <person name="Kaster A.-K."/>
            <person name="Ovreas L."/>
            <person name="Rohde M."/>
            <person name="Galperin M.Y."/>
            <person name="Jogler C."/>
        </authorList>
    </citation>
    <scope>NUCLEOTIDE SEQUENCE [LARGE SCALE GENOMIC DNA]</scope>
    <source>
        <strain evidence="11 12">LF1</strain>
    </source>
</reference>
<keyword evidence="12" id="KW-1185">Reference proteome</keyword>
<keyword evidence="5 7" id="KW-0326">Glycosidase</keyword>
<dbReference type="Gene3D" id="3.20.20.80">
    <property type="entry name" value="Glycosidases"/>
    <property type="match status" value="1"/>
</dbReference>
<dbReference type="SUPFAM" id="SSF49303">
    <property type="entry name" value="beta-Galactosidase/glucuronidase domain"/>
    <property type="match status" value="2"/>
</dbReference>
<dbReference type="Gene3D" id="2.70.98.10">
    <property type="match status" value="1"/>
</dbReference>
<evidence type="ECO:0000256" key="5">
    <source>
        <dbReference type="ARBA" id="ARBA00023295"/>
    </source>
</evidence>
<dbReference type="InterPro" id="IPR000421">
    <property type="entry name" value="FA58C"/>
</dbReference>
<dbReference type="Pfam" id="PF00703">
    <property type="entry name" value="Glyco_hydro_2"/>
    <property type="match status" value="1"/>
</dbReference>
<evidence type="ECO:0000256" key="3">
    <source>
        <dbReference type="ARBA" id="ARBA00012756"/>
    </source>
</evidence>
<dbReference type="PROSITE" id="PS50022">
    <property type="entry name" value="FA58C_3"/>
    <property type="match status" value="1"/>
</dbReference>
<dbReference type="InterPro" id="IPR006101">
    <property type="entry name" value="Glyco_hydro_2"/>
</dbReference>
<proteinExistence type="inferred from homology"/>
<dbReference type="Pfam" id="PF00754">
    <property type="entry name" value="F5_F8_type_C"/>
    <property type="match status" value="1"/>
</dbReference>
<dbReference type="InterPro" id="IPR006103">
    <property type="entry name" value="Glyco_hydro_2_cat"/>
</dbReference>
<comment type="caution">
    <text evidence="11">The sequence shown here is derived from an EMBL/GenBank/DDBJ whole genome shotgun (WGS) entry which is preliminary data.</text>
</comment>
<dbReference type="SMART" id="SM01038">
    <property type="entry name" value="Bgal_small_N"/>
    <property type="match status" value="1"/>
</dbReference>
<dbReference type="InterPro" id="IPR004199">
    <property type="entry name" value="B-gal_small/dom_5"/>
</dbReference>
<dbReference type="EC" id="3.2.1.23" evidence="3 7"/>
<dbReference type="InterPro" id="IPR011013">
    <property type="entry name" value="Gal_mutarotase_sf_dom"/>
</dbReference>
<dbReference type="Pfam" id="PF02929">
    <property type="entry name" value="Bgal_small_N"/>
    <property type="match status" value="1"/>
</dbReference>
<keyword evidence="9" id="KW-0732">Signal</keyword>
<evidence type="ECO:0000256" key="6">
    <source>
        <dbReference type="ARBA" id="ARBA00032230"/>
    </source>
</evidence>
<dbReference type="InterPro" id="IPR036156">
    <property type="entry name" value="Beta-gal/glucu_dom_sf"/>
</dbReference>
<sequence length="1189" mass="133328" precursor="true">MNKRSRMHLAKFLNLFLLFFTLCSTSSALAGWQDLDVIQVNAEQPHATMMTYPDAESAIAMDPTQSPWLKSLNGDWKFNWVPSVNERPMDFYQVDFDDSAWGTIPVPSNWQLHGHGIPIYTNMKYPFEKNAPVIDPAINPVGSYRTEFEIPESWQQRKTIIHFAGVNSCFYLWVNGEKVGYSEGSRTPAEFEITEYLKPGRNQLAVAVYRWCDGSYLEDQDFWRLAGIFRDVSLWSIEESHIRDFKIDASLVNDYQDGRLTVTADIIGAERAKCELLDSSGNRVAQGWVENGSPLVLDVPKVKAWSAERPNLYKALLTLSNGGKTIEVVPARVGFRTVEIKGNVFYVNGVKLKLKGVNRHETHPDLGQVPDRDSMIRDIRLFKENNINAVRTCHYPNDTLWYDLCDQYGIWVIDEANIESHDYGNNPQNKLANDPAWEVPHVDRVRRMAERDKNHPSVIIWSLGNEAGVGPNFDAAYRYLNSNHPERPVHYEGEKREGYQASDFNSKMYSDQNWGREAGEKPNVLCEYTHAMGNSNGNLAEYWHGTIYQHDNHCGGFVWDWMDQGLRTPVPDSHQPNVGVGPVREDFFAYGGWHEDKHGIHHDNNFCMNGLIASDWTPHPGLFAIKHVYRNVHVTPIDLMAGTFTIKSWFDTVNMDDIVKGSWVIEESGKEIAKGDLPALDIPARGESQIQIDMPSLEIKPGAEYFVTLRFVAKQAYSELVEPGHELSFEQFKLPKETSAIRIQPASLPAPKLVKADGKATVSGDDFQVVFDTKAGTLESYSVDGKLLIENGPSLDLWRAYTDNDKAPIKYGKLGKVWKDAVDQQVVTEANLDVLQSGAVRMTVDARLPSVSSVYRIVYTVYGNAEIDVDVALKISASPKQKYPHRVGTQLQLGKQFNQIQWFGRGPNPTYADRNYERIGVFGGTVDDQWIDYSRPQENGNKVDVRWVSLTNENGDGVLISAAGEPLSVGARHYGVKTMESSEYSFQMERSPNILLNIDHRQMGVGGNNSWGQTALKPYLLTDREFQYSYRIQSINAGESIAQVMDSAVDAEPVDFESLKPLASGSGPKGKFRSSSSETTRGNVAKLAFDGDPNTRWCAADGSTPQWVSKDLGKQTKLNRVGVVWESGGPYAYTVQASSDGNDWKTLASSNTKGSEQSHAVNATARYVRIHCTGVPSDQWVSASEVTIE</sequence>
<dbReference type="PANTHER" id="PTHR46323:SF2">
    <property type="entry name" value="BETA-GALACTOSIDASE"/>
    <property type="match status" value="1"/>
</dbReference>
<keyword evidence="4 7" id="KW-0378">Hydrolase</keyword>
<dbReference type="SUPFAM" id="SSF74650">
    <property type="entry name" value="Galactose mutarotase-like"/>
    <property type="match status" value="1"/>
</dbReference>
<dbReference type="Gene3D" id="2.60.120.260">
    <property type="entry name" value="Galactose-binding domain-like"/>
    <property type="match status" value="2"/>
</dbReference>
<dbReference type="InterPro" id="IPR050347">
    <property type="entry name" value="Bact_Beta-galactosidase"/>
</dbReference>
<evidence type="ECO:0000256" key="7">
    <source>
        <dbReference type="RuleBase" id="RU361154"/>
    </source>
</evidence>
<dbReference type="PROSITE" id="PS00719">
    <property type="entry name" value="GLYCOSYL_HYDROL_F2_1"/>
    <property type="match status" value="1"/>
</dbReference>
<evidence type="ECO:0000259" key="10">
    <source>
        <dbReference type="PROSITE" id="PS50022"/>
    </source>
</evidence>
<dbReference type="SUPFAM" id="SSF49785">
    <property type="entry name" value="Galactose-binding domain-like"/>
    <property type="match status" value="2"/>
</dbReference>
<dbReference type="InterPro" id="IPR013783">
    <property type="entry name" value="Ig-like_fold"/>
</dbReference>
<evidence type="ECO:0000256" key="1">
    <source>
        <dbReference type="ARBA" id="ARBA00001412"/>
    </source>
</evidence>
<dbReference type="Pfam" id="PF02837">
    <property type="entry name" value="Glyco_hydro_2_N"/>
    <property type="match status" value="1"/>
</dbReference>
<evidence type="ECO:0000313" key="11">
    <source>
        <dbReference type="EMBL" id="KAA1257927.1"/>
    </source>
</evidence>
<dbReference type="GO" id="GO:0004565">
    <property type="term" value="F:beta-galactosidase activity"/>
    <property type="evidence" value="ECO:0007669"/>
    <property type="project" value="UniProtKB-EC"/>
</dbReference>
<dbReference type="Pfam" id="PF02836">
    <property type="entry name" value="Glyco_hydro_2_C"/>
    <property type="match status" value="1"/>
</dbReference>
<dbReference type="GO" id="GO:0005990">
    <property type="term" value="P:lactose catabolic process"/>
    <property type="evidence" value="ECO:0007669"/>
    <property type="project" value="TreeGrafter"/>
</dbReference>
<dbReference type="GO" id="GO:0030246">
    <property type="term" value="F:carbohydrate binding"/>
    <property type="evidence" value="ECO:0007669"/>
    <property type="project" value="InterPro"/>
</dbReference>
<comment type="catalytic activity">
    <reaction evidence="1 7">
        <text>Hydrolysis of terminal non-reducing beta-D-galactose residues in beta-D-galactosides.</text>
        <dbReference type="EC" id="3.2.1.23"/>
    </reaction>
</comment>
<evidence type="ECO:0000313" key="12">
    <source>
        <dbReference type="Proteomes" id="UP000322699"/>
    </source>
</evidence>
<feature type="signal peptide" evidence="9">
    <location>
        <begin position="1"/>
        <end position="30"/>
    </location>
</feature>